<feature type="domain" description="AMP-dependent synthetase/ligase" evidence="3">
    <location>
        <begin position="212"/>
        <end position="563"/>
    </location>
</feature>
<dbReference type="OrthoDB" id="10253115at2759"/>
<dbReference type="STRING" id="88036.D8T2F8"/>
<evidence type="ECO:0000313" key="6">
    <source>
        <dbReference type="Proteomes" id="UP000001514"/>
    </source>
</evidence>
<feature type="domain" description="Acetyl-coenzyme A synthetase N-terminal" evidence="4">
    <location>
        <begin position="127"/>
        <end position="183"/>
    </location>
</feature>
<protein>
    <recommendedName>
        <fullName evidence="7">AMP-dependent synthetase/ligase domain-containing protein</fullName>
    </recommendedName>
</protein>
<dbReference type="HOGENOM" id="CLU_000022_3_8_1"/>
<dbReference type="InterPro" id="IPR032387">
    <property type="entry name" value="ACAS_N"/>
</dbReference>
<keyword evidence="6" id="KW-1185">Reference proteome</keyword>
<dbReference type="Pfam" id="PF00501">
    <property type="entry name" value="AMP-binding"/>
    <property type="match status" value="1"/>
</dbReference>
<dbReference type="Pfam" id="PF16177">
    <property type="entry name" value="ACAS_N"/>
    <property type="match status" value="1"/>
</dbReference>
<dbReference type="InterPro" id="IPR000873">
    <property type="entry name" value="AMP-dep_synth/lig_dom"/>
</dbReference>
<keyword evidence="2" id="KW-0812">Transmembrane</keyword>
<dbReference type="InterPro" id="IPR042099">
    <property type="entry name" value="ANL_N_sf"/>
</dbReference>
<dbReference type="Gramene" id="EFJ09257">
    <property type="protein sequence ID" value="EFJ09257"/>
    <property type="gene ID" value="SELMODRAFT_130287"/>
</dbReference>
<evidence type="ECO:0000256" key="1">
    <source>
        <dbReference type="ARBA" id="ARBA00006432"/>
    </source>
</evidence>
<organism evidence="6">
    <name type="scientific">Selaginella moellendorffii</name>
    <name type="common">Spikemoss</name>
    <dbReference type="NCBI Taxonomy" id="88036"/>
    <lineage>
        <taxon>Eukaryota</taxon>
        <taxon>Viridiplantae</taxon>
        <taxon>Streptophyta</taxon>
        <taxon>Embryophyta</taxon>
        <taxon>Tracheophyta</taxon>
        <taxon>Lycopodiopsida</taxon>
        <taxon>Selaginellales</taxon>
        <taxon>Selaginellaceae</taxon>
        <taxon>Selaginella</taxon>
    </lineage>
</organism>
<dbReference type="EMBL" id="GL377665">
    <property type="protein sequence ID" value="EFJ09257.1"/>
    <property type="molecule type" value="Genomic_DNA"/>
</dbReference>
<dbReference type="OMA" id="MPNTWQT"/>
<evidence type="ECO:0000259" key="3">
    <source>
        <dbReference type="Pfam" id="PF00501"/>
    </source>
</evidence>
<keyword evidence="2" id="KW-1133">Transmembrane helix</keyword>
<evidence type="ECO:0000256" key="2">
    <source>
        <dbReference type="SAM" id="Phobius"/>
    </source>
</evidence>
<proteinExistence type="inferred from homology"/>
<dbReference type="KEGG" id="smo:SELMODRAFT_130287"/>
<dbReference type="Gene3D" id="3.40.50.12780">
    <property type="entry name" value="N-terminal domain of ligase-like"/>
    <property type="match status" value="1"/>
</dbReference>
<reference evidence="5 6" key="1">
    <citation type="journal article" date="2011" name="Science">
        <title>The Selaginella genome identifies genetic changes associated with the evolution of vascular plants.</title>
        <authorList>
            <person name="Banks J.A."/>
            <person name="Nishiyama T."/>
            <person name="Hasebe M."/>
            <person name="Bowman J.L."/>
            <person name="Gribskov M."/>
            <person name="dePamphilis C."/>
            <person name="Albert V.A."/>
            <person name="Aono N."/>
            <person name="Aoyama T."/>
            <person name="Ambrose B.A."/>
            <person name="Ashton N.W."/>
            <person name="Axtell M.J."/>
            <person name="Barker E."/>
            <person name="Barker M.S."/>
            <person name="Bennetzen J.L."/>
            <person name="Bonawitz N.D."/>
            <person name="Chapple C."/>
            <person name="Cheng C."/>
            <person name="Correa L.G."/>
            <person name="Dacre M."/>
            <person name="DeBarry J."/>
            <person name="Dreyer I."/>
            <person name="Elias M."/>
            <person name="Engstrom E.M."/>
            <person name="Estelle M."/>
            <person name="Feng L."/>
            <person name="Finet C."/>
            <person name="Floyd S.K."/>
            <person name="Frommer W.B."/>
            <person name="Fujita T."/>
            <person name="Gramzow L."/>
            <person name="Gutensohn M."/>
            <person name="Harholt J."/>
            <person name="Hattori M."/>
            <person name="Heyl A."/>
            <person name="Hirai T."/>
            <person name="Hiwatashi Y."/>
            <person name="Ishikawa M."/>
            <person name="Iwata M."/>
            <person name="Karol K.G."/>
            <person name="Koehler B."/>
            <person name="Kolukisaoglu U."/>
            <person name="Kubo M."/>
            <person name="Kurata T."/>
            <person name="Lalonde S."/>
            <person name="Li K."/>
            <person name="Li Y."/>
            <person name="Litt A."/>
            <person name="Lyons E."/>
            <person name="Manning G."/>
            <person name="Maruyama T."/>
            <person name="Michael T.P."/>
            <person name="Mikami K."/>
            <person name="Miyazaki S."/>
            <person name="Morinaga S."/>
            <person name="Murata T."/>
            <person name="Mueller-Roeber B."/>
            <person name="Nelson D.R."/>
            <person name="Obara M."/>
            <person name="Oguri Y."/>
            <person name="Olmstead R.G."/>
            <person name="Onodera N."/>
            <person name="Petersen B.L."/>
            <person name="Pils B."/>
            <person name="Prigge M."/>
            <person name="Rensing S.A."/>
            <person name="Riano-Pachon D.M."/>
            <person name="Roberts A.W."/>
            <person name="Sato Y."/>
            <person name="Scheller H.V."/>
            <person name="Schulz B."/>
            <person name="Schulz C."/>
            <person name="Shakirov E.V."/>
            <person name="Shibagaki N."/>
            <person name="Shinohara N."/>
            <person name="Shippen D.E."/>
            <person name="Soerensen I."/>
            <person name="Sotooka R."/>
            <person name="Sugimoto N."/>
            <person name="Sugita M."/>
            <person name="Sumikawa N."/>
            <person name="Tanurdzic M."/>
            <person name="Theissen G."/>
            <person name="Ulvskov P."/>
            <person name="Wakazuki S."/>
            <person name="Weng J.K."/>
            <person name="Willats W.W."/>
            <person name="Wipf D."/>
            <person name="Wolf P.G."/>
            <person name="Yang L."/>
            <person name="Zimmer A.D."/>
            <person name="Zhu Q."/>
            <person name="Mitros T."/>
            <person name="Hellsten U."/>
            <person name="Loque D."/>
            <person name="Otillar R."/>
            <person name="Salamov A."/>
            <person name="Schmutz J."/>
            <person name="Shapiro H."/>
            <person name="Lindquist E."/>
            <person name="Lucas S."/>
            <person name="Rokhsar D."/>
            <person name="Grigoriev I.V."/>
        </authorList>
    </citation>
    <scope>NUCLEOTIDE SEQUENCE [LARGE SCALE GENOMIC DNA]</scope>
</reference>
<dbReference type="eggNOG" id="KOG1175">
    <property type="taxonomic scope" value="Eukaryota"/>
</dbReference>
<dbReference type="InterPro" id="IPR045851">
    <property type="entry name" value="AMP-bd_C_sf"/>
</dbReference>
<evidence type="ECO:0000259" key="4">
    <source>
        <dbReference type="Pfam" id="PF16177"/>
    </source>
</evidence>
<evidence type="ECO:0000313" key="5">
    <source>
        <dbReference type="EMBL" id="EFJ09257.1"/>
    </source>
</evidence>
<dbReference type="AlphaFoldDB" id="D8T2F8"/>
<dbReference type="SUPFAM" id="SSF56801">
    <property type="entry name" value="Acetyl-CoA synthetase-like"/>
    <property type="match status" value="1"/>
</dbReference>
<feature type="transmembrane region" description="Helical" evidence="2">
    <location>
        <begin position="247"/>
        <end position="269"/>
    </location>
</feature>
<keyword evidence="2" id="KW-0472">Membrane</keyword>
<dbReference type="FunCoup" id="D8T2F8">
    <property type="interactions" value="55"/>
</dbReference>
<dbReference type="Proteomes" id="UP000001514">
    <property type="component" value="Unassembled WGS sequence"/>
</dbReference>
<gene>
    <name evidence="5" type="ORF">SELMODRAFT_130287</name>
</gene>
<dbReference type="PANTHER" id="PTHR44378">
    <property type="entry name" value="ACYL-ACTIVATING ENZYME 17, PEROXISOMAL-RELATED"/>
    <property type="match status" value="1"/>
</dbReference>
<evidence type="ECO:0008006" key="7">
    <source>
        <dbReference type="Google" id="ProtNLM"/>
    </source>
</evidence>
<comment type="similarity">
    <text evidence="1">Belongs to the ATP-dependent AMP-binding enzyme family.</text>
</comment>
<dbReference type="Gene3D" id="3.30.300.30">
    <property type="match status" value="1"/>
</dbReference>
<sequence length="732" mass="80152">MEGFGAKSVEELDVGDLESAGLEPSEALHFYQELQVALQRAGFGKLESIWRLVSQSLLTPRHPHALHQLMYYSIYKNWDELQCGPPPYWFPSLEFARSTSIGQLLEARGNELLGNKAYVDPIASFTNFYKFSVQHPEIFWSIAFEKLSLHFSVEPKQMVDSSDSSRPAGKWLPGAVLNIAQCCLLPKPSIGKTDDSIAIIWRDEGGDDLPPSTMKLSELRHHVSRVAFSLQAAGFQRGDRIAIDMPMHIHAVIIYLAIILAGCVVVSIADSFVSSEIAARLAISKAKGIFTQDVIVRGGKAIPLYSRVLGAKPPKAVVLPSDGKSVRVPIRNQDVSWEEFFANGNGTNRSGDEFPAVQLPVESWTNILFSSGTTAEPKAIPWNQTTPMRCAADSWAHFDLQAGDIYCWPTNLGWMVGPYIISACLLSGATMALYNGSPLGRSFGRFVQDARVTILGTVPSMVKTWKKVNCMDSLDWSSIRSFGTTGEASSIDDDLWLSARAWYKPILECCGGTELGSAFLHGSLLQPQAFAAFSTPSLTTAFVLLDDSGRPYPDDQPCSGEIALFPKLLGASYTLLNADHHKVYFEGMPVINGIQLRRHGDVFERMAGGFYKAKGRADDTMNLGGVKVSSVEIERVCNTAHSSVLETAAIAMPQGKGGGPDNLIVAAVLKGALPPGENHPEMLKRIFSKALHDNLNPLFKVHAVVLLPEFPRTASNKIMRRVLRAQMARSKL</sequence>
<dbReference type="PANTHER" id="PTHR44378:SF1">
    <property type="entry name" value="ACYL-ACTIVATING ENZYME 18, PEROXISOMAL-RELATED"/>
    <property type="match status" value="1"/>
</dbReference>
<name>D8T2F8_SELML</name>
<dbReference type="InParanoid" id="D8T2F8"/>
<accession>D8T2F8</accession>